<feature type="binding site" evidence="4">
    <location>
        <begin position="103"/>
        <end position="104"/>
    </location>
    <ligand>
        <name>5-phospho-alpha-D-ribose 1-diphosphate</name>
        <dbReference type="ChEBI" id="CHEBI:58017"/>
    </ligand>
</feature>
<keyword evidence="4" id="KW-0057">Aromatic amino acid biosynthesis</keyword>
<sequence>MKEMQEMSNNPAMNRAELSVEIMAIFQKLYSGESMTQAESYQLFTAIAEGKISESRLSAALISMKLRGETPAELAGAASAFIALAKPFPAIEQPFADIVGTGGDGLNTVNISTASALVASCCGATVIKHGNRSVSSLTGSSDLLQALGIDLFKTPEAAKESVMDNEITFLFAPHYHTGFKYAAKTRAELKTRTIFNILGPLTNPARPKRAMIGVYDPQLTELIAQTGALLGYEHLLVIHGGGMDEVALHSATKVTELKAGNITTYEVNPADFGLHYHPLEALRGGDALENRRTLLQLLSGNAPLAHQEAVAINVALFLTLFGKENLQENAEQALEAIRSGRALEKLAILTEKDSASFAEELIRA</sequence>
<dbReference type="PANTHER" id="PTHR43285:SF2">
    <property type="entry name" value="ANTHRANILATE PHOSPHORIBOSYLTRANSFERASE"/>
    <property type="match status" value="1"/>
</dbReference>
<comment type="cofactor">
    <cofactor evidence="4">
        <name>Mg(2+)</name>
        <dbReference type="ChEBI" id="CHEBI:18420"/>
    </cofactor>
    <text evidence="4">Binds 2 magnesium ions per monomer.</text>
</comment>
<comment type="subunit">
    <text evidence="4">Homodimer.</text>
</comment>
<dbReference type="InterPro" id="IPR035902">
    <property type="entry name" value="Nuc_phospho_transferase"/>
</dbReference>
<keyword evidence="4" id="KW-0460">Magnesium</keyword>
<evidence type="ECO:0000256" key="1">
    <source>
        <dbReference type="ARBA" id="ARBA00022676"/>
    </source>
</evidence>
<keyword evidence="4" id="KW-0479">Metal-binding</keyword>
<comment type="function">
    <text evidence="4">Catalyzes the transfer of the phosphoribosyl group of 5-phosphorylribose-1-pyrophosphate (PRPP) to anthranilate to yield N-(5'-phosphoribosyl)-anthranilate (PRA).</text>
</comment>
<comment type="similarity">
    <text evidence="4">Belongs to the anthranilate phosphoribosyltransferase family.</text>
</comment>
<evidence type="ECO:0000259" key="5">
    <source>
        <dbReference type="Pfam" id="PF00591"/>
    </source>
</evidence>
<feature type="binding site" evidence="4">
    <location>
        <begin position="110"/>
        <end position="113"/>
    </location>
    <ligand>
        <name>5-phospho-alpha-D-ribose 1-diphosphate</name>
        <dbReference type="ChEBI" id="CHEBI:58017"/>
    </ligand>
</feature>
<comment type="pathway">
    <text evidence="4">Amino-acid biosynthesis; L-tryptophan biosynthesis; L-tryptophan from chorismate: step 2/5.</text>
</comment>
<organism evidence="7 8">
    <name type="scientific">Ignatzschineria larvae DSM 13226</name>
    <dbReference type="NCBI Taxonomy" id="1111732"/>
    <lineage>
        <taxon>Bacteria</taxon>
        <taxon>Pseudomonadati</taxon>
        <taxon>Pseudomonadota</taxon>
        <taxon>Gammaproteobacteria</taxon>
        <taxon>Cardiobacteriales</taxon>
        <taxon>Ignatzschineriaceae</taxon>
        <taxon>Ignatzschineria</taxon>
    </lineage>
</organism>
<feature type="binding site" evidence="4">
    <location>
        <position position="140"/>
    </location>
    <ligand>
        <name>5-phospho-alpha-D-ribose 1-diphosphate</name>
        <dbReference type="ChEBI" id="CHEBI:58017"/>
    </ligand>
</feature>
<dbReference type="InterPro" id="IPR000312">
    <property type="entry name" value="Glycosyl_Trfase_fam3"/>
</dbReference>
<feature type="binding site" evidence="4">
    <location>
        <position position="131"/>
    </location>
    <ligand>
        <name>anthranilate</name>
        <dbReference type="ChEBI" id="CHEBI:16567"/>
        <label>1</label>
    </ligand>
</feature>
<feature type="binding site" evidence="4">
    <location>
        <position position="100"/>
    </location>
    <ligand>
        <name>5-phospho-alpha-D-ribose 1-diphosphate</name>
        <dbReference type="ChEBI" id="CHEBI:58017"/>
    </ligand>
</feature>
<keyword evidence="2 4" id="KW-0808">Transferase</keyword>
<dbReference type="Pfam" id="PF02885">
    <property type="entry name" value="Glycos_trans_3N"/>
    <property type="match status" value="1"/>
</dbReference>
<feature type="domain" description="Glycosyl transferase family 3" evidence="5">
    <location>
        <begin position="93"/>
        <end position="343"/>
    </location>
</feature>
<evidence type="ECO:0000313" key="7">
    <source>
        <dbReference type="EMBL" id="WZW88481.1"/>
    </source>
</evidence>
<dbReference type="Pfam" id="PF00591">
    <property type="entry name" value="Glycos_transf_3"/>
    <property type="match status" value="1"/>
</dbReference>
<dbReference type="InterPro" id="IPR005940">
    <property type="entry name" value="Anthranilate_Pribosyl_Tfrase"/>
</dbReference>
<feature type="binding site" evidence="4">
    <location>
        <position position="186"/>
    </location>
    <ligand>
        <name>anthranilate</name>
        <dbReference type="ChEBI" id="CHEBI:16567"/>
        <label>2</label>
    </ligand>
</feature>
<evidence type="ECO:0000256" key="3">
    <source>
        <dbReference type="ARBA" id="ARBA00022822"/>
    </source>
</evidence>
<feature type="binding site" evidence="4">
    <location>
        <position position="244"/>
    </location>
    <ligand>
        <name>Mg(2+)</name>
        <dbReference type="ChEBI" id="CHEBI:18420"/>
        <label>2</label>
    </ligand>
</feature>
<feature type="binding site" evidence="4">
    <location>
        <begin position="128"/>
        <end position="136"/>
    </location>
    <ligand>
        <name>5-phospho-alpha-D-ribose 1-diphosphate</name>
        <dbReference type="ChEBI" id="CHEBI:58017"/>
    </ligand>
</feature>
<feature type="binding site" evidence="4">
    <location>
        <position position="245"/>
    </location>
    <ligand>
        <name>Mg(2+)</name>
        <dbReference type="ChEBI" id="CHEBI:18420"/>
        <label>2</label>
    </ligand>
</feature>
<feature type="binding site" evidence="4">
    <location>
        <position position="108"/>
    </location>
    <ligand>
        <name>5-phospho-alpha-D-ribose 1-diphosphate</name>
        <dbReference type="ChEBI" id="CHEBI:58017"/>
    </ligand>
</feature>
<dbReference type="SUPFAM" id="SSF47648">
    <property type="entry name" value="Nucleoside phosphorylase/phosphoribosyltransferase N-terminal domain"/>
    <property type="match status" value="1"/>
</dbReference>
<dbReference type="PANTHER" id="PTHR43285">
    <property type="entry name" value="ANTHRANILATE PHOSPHORIBOSYLTRANSFERASE"/>
    <property type="match status" value="1"/>
</dbReference>
<feature type="binding site" evidence="4">
    <location>
        <position position="112"/>
    </location>
    <ligand>
        <name>Mg(2+)</name>
        <dbReference type="ChEBI" id="CHEBI:18420"/>
        <label>1</label>
    </ligand>
</feature>
<dbReference type="InterPro" id="IPR036320">
    <property type="entry name" value="Glycosyl_Trfase_fam3_N_dom_sf"/>
</dbReference>
<dbReference type="SUPFAM" id="SSF52418">
    <property type="entry name" value="Nucleoside phosphorylase/phosphoribosyltransferase catalytic domain"/>
    <property type="match status" value="1"/>
</dbReference>
<gene>
    <name evidence="4 7" type="primary">trpD</name>
    <name evidence="7" type="ORF">WMO13_03610</name>
</gene>
<dbReference type="EMBL" id="CP150637">
    <property type="protein sequence ID" value="WZW88481.1"/>
    <property type="molecule type" value="Genomic_DNA"/>
</dbReference>
<comment type="caution">
    <text evidence="4">Lacks conserved residue(s) required for the propagation of feature annotation.</text>
</comment>
<dbReference type="NCBIfam" id="TIGR01245">
    <property type="entry name" value="trpD"/>
    <property type="match status" value="1"/>
</dbReference>
<dbReference type="GO" id="GO:0004048">
    <property type="term" value="F:anthranilate phosphoribosyltransferase activity"/>
    <property type="evidence" value="ECO:0007669"/>
    <property type="project" value="UniProtKB-EC"/>
</dbReference>
<evidence type="ECO:0000256" key="2">
    <source>
        <dbReference type="ARBA" id="ARBA00022679"/>
    </source>
</evidence>
<evidence type="ECO:0000313" key="8">
    <source>
        <dbReference type="Proteomes" id="UP001449178"/>
    </source>
</evidence>
<dbReference type="HAMAP" id="MF_00211">
    <property type="entry name" value="TrpD"/>
    <property type="match status" value="1"/>
</dbReference>
<protein>
    <recommendedName>
        <fullName evidence="4">Anthranilate phosphoribosyltransferase</fullName>
        <ecNumber evidence="4">2.4.2.18</ecNumber>
    </recommendedName>
</protein>
<evidence type="ECO:0000256" key="4">
    <source>
        <dbReference type="HAMAP-Rule" id="MF_00211"/>
    </source>
</evidence>
<proteinExistence type="inferred from homology"/>
<accession>A0ABZ3C4T8</accession>
<dbReference type="Proteomes" id="UP001449178">
    <property type="component" value="Chromosome"/>
</dbReference>
<feature type="binding site" evidence="4">
    <location>
        <position position="100"/>
    </location>
    <ligand>
        <name>anthranilate</name>
        <dbReference type="ChEBI" id="CHEBI:16567"/>
        <label>1</label>
    </ligand>
</feature>
<keyword evidence="8" id="KW-1185">Reference proteome</keyword>
<dbReference type="Gene3D" id="3.40.1030.10">
    <property type="entry name" value="Nucleoside phosphorylase/phosphoribosyltransferase catalytic domain"/>
    <property type="match status" value="1"/>
</dbReference>
<name>A0ABZ3C4T8_9GAMM</name>
<dbReference type="InterPro" id="IPR017459">
    <property type="entry name" value="Glycosyl_Trfase_fam3_N_dom"/>
</dbReference>
<comment type="catalytic activity">
    <reaction evidence="4">
        <text>N-(5-phospho-beta-D-ribosyl)anthranilate + diphosphate = 5-phospho-alpha-D-ribose 1-diphosphate + anthranilate</text>
        <dbReference type="Rhea" id="RHEA:11768"/>
        <dbReference type="ChEBI" id="CHEBI:16567"/>
        <dbReference type="ChEBI" id="CHEBI:18277"/>
        <dbReference type="ChEBI" id="CHEBI:33019"/>
        <dbReference type="ChEBI" id="CHEBI:58017"/>
        <dbReference type="EC" id="2.4.2.18"/>
    </reaction>
</comment>
<keyword evidence="4" id="KW-0028">Amino-acid biosynthesis</keyword>
<reference evidence="7 8" key="1">
    <citation type="submission" date="2024-03" db="EMBL/GenBank/DDBJ databases">
        <title>Complete Genome Sequence and Annotation of Ignatzschineria larvae DSM 13226.</title>
        <authorList>
            <person name="Cantrell E."/>
            <person name="Burcham Z.M."/>
        </authorList>
    </citation>
    <scope>NUCLEOTIDE SEQUENCE [LARGE SCALE GENOMIC DNA]</scope>
    <source>
        <strain evidence="7 8">DSM 13226</strain>
    </source>
</reference>
<evidence type="ECO:0000259" key="6">
    <source>
        <dbReference type="Pfam" id="PF02885"/>
    </source>
</evidence>
<feature type="domain" description="Glycosyl transferase family 3 N-terminal" evidence="6">
    <location>
        <begin position="25"/>
        <end position="84"/>
    </location>
</feature>
<keyword evidence="1 4" id="KW-0328">Glycosyltransferase</keyword>
<keyword evidence="3 4" id="KW-0822">Tryptophan biosynthesis</keyword>
<dbReference type="Gene3D" id="1.20.970.10">
    <property type="entry name" value="Transferase, Pyrimidine Nucleoside Phosphorylase, Chain C"/>
    <property type="match status" value="1"/>
</dbReference>
<feature type="binding site" evidence="4">
    <location>
        <position position="245"/>
    </location>
    <ligand>
        <name>Mg(2+)</name>
        <dbReference type="ChEBI" id="CHEBI:18420"/>
        <label>1</label>
    </ligand>
</feature>
<dbReference type="EC" id="2.4.2.18" evidence="4"/>